<evidence type="ECO:0000256" key="1">
    <source>
        <dbReference type="SAM" id="MobiDB-lite"/>
    </source>
</evidence>
<evidence type="ECO:0000313" key="3">
    <source>
        <dbReference type="EMBL" id="RWS24184.1"/>
    </source>
</evidence>
<dbReference type="OrthoDB" id="6418377at2759"/>
<name>A0A443S9P0_9ACAR</name>
<evidence type="ECO:0000313" key="4">
    <source>
        <dbReference type="Proteomes" id="UP000288716"/>
    </source>
</evidence>
<protein>
    <submittedName>
        <fullName evidence="3">Putative ferric-chelate reductase 1-like protein</fullName>
    </submittedName>
</protein>
<dbReference type="AlphaFoldDB" id="A0A443S9P0"/>
<dbReference type="Pfam" id="PF02014">
    <property type="entry name" value="Reeler"/>
    <property type="match status" value="1"/>
</dbReference>
<organism evidence="3 4">
    <name type="scientific">Leptotrombidium deliense</name>
    <dbReference type="NCBI Taxonomy" id="299467"/>
    <lineage>
        <taxon>Eukaryota</taxon>
        <taxon>Metazoa</taxon>
        <taxon>Ecdysozoa</taxon>
        <taxon>Arthropoda</taxon>
        <taxon>Chelicerata</taxon>
        <taxon>Arachnida</taxon>
        <taxon>Acari</taxon>
        <taxon>Acariformes</taxon>
        <taxon>Trombidiformes</taxon>
        <taxon>Prostigmata</taxon>
        <taxon>Anystina</taxon>
        <taxon>Parasitengona</taxon>
        <taxon>Trombiculoidea</taxon>
        <taxon>Trombiculidae</taxon>
        <taxon>Leptotrombidium</taxon>
    </lineage>
</organism>
<evidence type="ECO:0000259" key="2">
    <source>
        <dbReference type="Pfam" id="PF02014"/>
    </source>
</evidence>
<gene>
    <name evidence="3" type="ORF">B4U80_08628</name>
</gene>
<dbReference type="InterPro" id="IPR051237">
    <property type="entry name" value="Ferric-chelate_Red/DefProt"/>
</dbReference>
<comment type="caution">
    <text evidence="3">The sequence shown here is derived from an EMBL/GenBank/DDBJ whole genome shotgun (WGS) entry which is preliminary data.</text>
</comment>
<proteinExistence type="predicted"/>
<dbReference type="InterPro" id="IPR042307">
    <property type="entry name" value="Reeler_sf"/>
</dbReference>
<keyword evidence="4" id="KW-1185">Reference proteome</keyword>
<dbReference type="InterPro" id="IPR002861">
    <property type="entry name" value="Reeler_dom"/>
</dbReference>
<dbReference type="VEuPathDB" id="VectorBase:LDEU007857"/>
<dbReference type="PANTHER" id="PTHR45828">
    <property type="entry name" value="CYTOCHROME B561/FERRIC REDUCTASE TRANSMEMBRANE"/>
    <property type="match status" value="1"/>
</dbReference>
<feature type="non-terminal residue" evidence="3">
    <location>
        <position position="1"/>
    </location>
</feature>
<dbReference type="EMBL" id="NCKV01005250">
    <property type="protein sequence ID" value="RWS24184.1"/>
    <property type="molecule type" value="Genomic_DNA"/>
</dbReference>
<dbReference type="Gene3D" id="2.60.40.4060">
    <property type="entry name" value="Reeler domain"/>
    <property type="match status" value="1"/>
</dbReference>
<dbReference type="STRING" id="299467.A0A443S9P0"/>
<feature type="region of interest" description="Disordered" evidence="1">
    <location>
        <begin position="1"/>
        <end position="24"/>
    </location>
</feature>
<dbReference type="CDD" id="cd08544">
    <property type="entry name" value="Reeler"/>
    <property type="match status" value="1"/>
</dbReference>
<reference evidence="3 4" key="1">
    <citation type="journal article" date="2018" name="Gigascience">
        <title>Genomes of trombidid mites reveal novel predicted allergens and laterally-transferred genes associated with secondary metabolism.</title>
        <authorList>
            <person name="Dong X."/>
            <person name="Chaisiri K."/>
            <person name="Xia D."/>
            <person name="Armstrong S.D."/>
            <person name="Fang Y."/>
            <person name="Donnelly M.J."/>
            <person name="Kadowaki T."/>
            <person name="McGarry J.W."/>
            <person name="Darby A.C."/>
            <person name="Makepeace B.L."/>
        </authorList>
    </citation>
    <scope>NUCLEOTIDE SEQUENCE [LARGE SCALE GENOMIC DNA]</scope>
    <source>
        <strain evidence="3">UoL-UT</strain>
    </source>
</reference>
<dbReference type="Proteomes" id="UP000288716">
    <property type="component" value="Unassembled WGS sequence"/>
</dbReference>
<dbReference type="PANTHER" id="PTHR45828:SF40">
    <property type="entry name" value="REELIN DOMAIN-CONTAINING PROTEIN"/>
    <property type="match status" value="1"/>
</dbReference>
<feature type="domain" description="Reelin" evidence="2">
    <location>
        <begin position="6"/>
        <end position="112"/>
    </location>
</feature>
<accession>A0A443S9P0</accession>
<sequence length="113" mass="12154">GPVESCETLLPRHAGTKASEKPSPYAFTATSDHYDNIDEYSSTKVEISGNAFAGFFVVAFDPHTGQNIGSWAKLEGTNILPCSGITHSNSKTKKLASLLWIPPHKKKGFVAFG</sequence>
<dbReference type="GO" id="GO:0016020">
    <property type="term" value="C:membrane"/>
    <property type="evidence" value="ECO:0007669"/>
    <property type="project" value="TreeGrafter"/>
</dbReference>